<proteinExistence type="predicted"/>
<protein>
    <submittedName>
        <fullName evidence="5">Transcriptional regulator, AsnC family</fullName>
    </submittedName>
</protein>
<gene>
    <name evidence="5" type="ORF">SAMN05660686_03596</name>
</gene>
<dbReference type="CDD" id="cd00090">
    <property type="entry name" value="HTH_ARSR"/>
    <property type="match status" value="1"/>
</dbReference>
<dbReference type="Pfam" id="PF13404">
    <property type="entry name" value="HTH_AsnC-type"/>
    <property type="match status" value="1"/>
</dbReference>
<dbReference type="Pfam" id="PF01037">
    <property type="entry name" value="AsnC_trans_reg"/>
    <property type="match status" value="1"/>
</dbReference>
<dbReference type="SUPFAM" id="SSF46785">
    <property type="entry name" value="Winged helix' DNA-binding domain"/>
    <property type="match status" value="1"/>
</dbReference>
<dbReference type="InterPro" id="IPR036388">
    <property type="entry name" value="WH-like_DNA-bd_sf"/>
</dbReference>
<feature type="domain" description="HTH asnC-type" evidence="4">
    <location>
        <begin position="6"/>
        <end position="67"/>
    </location>
</feature>
<dbReference type="AlphaFoldDB" id="A0A8G2BM78"/>
<comment type="caution">
    <text evidence="5">The sequence shown here is derived from an EMBL/GenBank/DDBJ whole genome shotgun (WGS) entry which is preliminary data.</text>
</comment>
<dbReference type="InterPro" id="IPR011008">
    <property type="entry name" value="Dimeric_a/b-barrel"/>
</dbReference>
<dbReference type="InterPro" id="IPR019887">
    <property type="entry name" value="Tscrpt_reg_AsnC/Lrp_C"/>
</dbReference>
<evidence type="ECO:0000313" key="6">
    <source>
        <dbReference type="Proteomes" id="UP000198615"/>
    </source>
</evidence>
<dbReference type="PANTHER" id="PTHR30154:SF34">
    <property type="entry name" value="TRANSCRIPTIONAL REGULATOR AZLB"/>
    <property type="match status" value="1"/>
</dbReference>
<sequence>MPNSDLSPLDRTILRLLQDNARERLESIAYETGLSVSTVQRRIRSLRDAGAILSETAQINPATVGYQMTFIILVELERERIDQLDAFRRQARAEPQIQQCYYITGDADFALIALAKDMDDYRDLTHRLFFANQNVKRFRTNVVMDRTKVGMAVPFSDDADATEDPPAPLKG</sequence>
<keyword evidence="3" id="KW-0804">Transcription</keyword>
<dbReference type="GO" id="GO:0043565">
    <property type="term" value="F:sequence-specific DNA binding"/>
    <property type="evidence" value="ECO:0007669"/>
    <property type="project" value="InterPro"/>
</dbReference>
<dbReference type="Proteomes" id="UP000198615">
    <property type="component" value="Unassembled WGS sequence"/>
</dbReference>
<name>A0A8G2BM78_9PROT</name>
<reference evidence="5 6" key="1">
    <citation type="submission" date="2016-10" db="EMBL/GenBank/DDBJ databases">
        <authorList>
            <person name="Varghese N."/>
            <person name="Submissions S."/>
        </authorList>
    </citation>
    <scope>NUCLEOTIDE SEQUENCE [LARGE SCALE GENOMIC DNA]</scope>
    <source>
        <strain evidence="5 6">DSM 18839</strain>
    </source>
</reference>
<dbReference type="PRINTS" id="PR00033">
    <property type="entry name" value="HTHASNC"/>
</dbReference>
<dbReference type="InterPro" id="IPR000485">
    <property type="entry name" value="AsnC-type_HTH_dom"/>
</dbReference>
<dbReference type="InterPro" id="IPR036390">
    <property type="entry name" value="WH_DNA-bd_sf"/>
</dbReference>
<evidence type="ECO:0000256" key="3">
    <source>
        <dbReference type="ARBA" id="ARBA00023163"/>
    </source>
</evidence>
<evidence type="ECO:0000259" key="4">
    <source>
        <dbReference type="PROSITE" id="PS50956"/>
    </source>
</evidence>
<evidence type="ECO:0000256" key="1">
    <source>
        <dbReference type="ARBA" id="ARBA00023015"/>
    </source>
</evidence>
<dbReference type="GO" id="GO:0006355">
    <property type="term" value="P:regulation of DNA-templated transcription"/>
    <property type="evidence" value="ECO:0007669"/>
    <property type="project" value="UniProtKB-ARBA"/>
</dbReference>
<dbReference type="SUPFAM" id="SSF54909">
    <property type="entry name" value="Dimeric alpha+beta barrel"/>
    <property type="match status" value="1"/>
</dbReference>
<evidence type="ECO:0000256" key="2">
    <source>
        <dbReference type="ARBA" id="ARBA00023125"/>
    </source>
</evidence>
<keyword evidence="1" id="KW-0805">Transcription regulation</keyword>
<dbReference type="RefSeq" id="WP_093152464.1">
    <property type="nucleotide sequence ID" value="NZ_FNBW01000011.1"/>
</dbReference>
<dbReference type="PANTHER" id="PTHR30154">
    <property type="entry name" value="LEUCINE-RESPONSIVE REGULATORY PROTEIN"/>
    <property type="match status" value="1"/>
</dbReference>
<dbReference type="OrthoDB" id="9813313at2"/>
<dbReference type="SMART" id="SM00344">
    <property type="entry name" value="HTH_ASNC"/>
    <property type="match status" value="1"/>
</dbReference>
<keyword evidence="6" id="KW-1185">Reference proteome</keyword>
<accession>A0A8G2BM78</accession>
<evidence type="ECO:0000313" key="5">
    <source>
        <dbReference type="EMBL" id="SDG16884.1"/>
    </source>
</evidence>
<dbReference type="GO" id="GO:0043200">
    <property type="term" value="P:response to amino acid"/>
    <property type="evidence" value="ECO:0007669"/>
    <property type="project" value="TreeGrafter"/>
</dbReference>
<keyword evidence="2" id="KW-0238">DNA-binding</keyword>
<dbReference type="PROSITE" id="PS50956">
    <property type="entry name" value="HTH_ASNC_2"/>
    <property type="match status" value="1"/>
</dbReference>
<dbReference type="InterPro" id="IPR011991">
    <property type="entry name" value="ArsR-like_HTH"/>
</dbReference>
<dbReference type="Gene3D" id="1.10.10.10">
    <property type="entry name" value="Winged helix-like DNA-binding domain superfamily/Winged helix DNA-binding domain"/>
    <property type="match status" value="1"/>
</dbReference>
<organism evidence="5 6">
    <name type="scientific">Thalassobaculum litoreum DSM 18839</name>
    <dbReference type="NCBI Taxonomy" id="1123362"/>
    <lineage>
        <taxon>Bacteria</taxon>
        <taxon>Pseudomonadati</taxon>
        <taxon>Pseudomonadota</taxon>
        <taxon>Alphaproteobacteria</taxon>
        <taxon>Rhodospirillales</taxon>
        <taxon>Thalassobaculaceae</taxon>
        <taxon>Thalassobaculum</taxon>
    </lineage>
</organism>
<dbReference type="EMBL" id="FNBW01000011">
    <property type="protein sequence ID" value="SDG16884.1"/>
    <property type="molecule type" value="Genomic_DNA"/>
</dbReference>
<dbReference type="Gene3D" id="3.30.70.920">
    <property type="match status" value="1"/>
</dbReference>
<dbReference type="InterPro" id="IPR019888">
    <property type="entry name" value="Tscrpt_reg_AsnC-like"/>
</dbReference>
<dbReference type="GO" id="GO:0005829">
    <property type="term" value="C:cytosol"/>
    <property type="evidence" value="ECO:0007669"/>
    <property type="project" value="TreeGrafter"/>
</dbReference>